<dbReference type="OrthoDB" id="6309166at2"/>
<evidence type="ECO:0000313" key="3">
    <source>
        <dbReference type="Proteomes" id="UP000093366"/>
    </source>
</evidence>
<dbReference type="RefSeq" id="WP_065792979.1">
    <property type="nucleotide sequence ID" value="NZ_MAUJ01000017.1"/>
</dbReference>
<proteinExistence type="predicted"/>
<name>A0A1C0TJP8_9GAMM</name>
<dbReference type="Proteomes" id="UP000093366">
    <property type="component" value="Unassembled WGS sequence"/>
</dbReference>
<dbReference type="AlphaFoldDB" id="A0A1C0TJP8"/>
<feature type="chain" id="PRO_5008645977" evidence="1">
    <location>
        <begin position="22"/>
        <end position="132"/>
    </location>
</feature>
<comment type="caution">
    <text evidence="2">The sequence shown here is derived from an EMBL/GenBank/DDBJ whole genome shotgun (WGS) entry which is preliminary data.</text>
</comment>
<keyword evidence="1" id="KW-0732">Signal</keyword>
<evidence type="ECO:0000256" key="1">
    <source>
        <dbReference type="SAM" id="SignalP"/>
    </source>
</evidence>
<feature type="signal peptide" evidence="1">
    <location>
        <begin position="1"/>
        <end position="21"/>
    </location>
</feature>
<reference evidence="3" key="1">
    <citation type="submission" date="2016-07" db="EMBL/GenBank/DDBJ databases">
        <authorList>
            <person name="Florea S."/>
            <person name="Webb J.S."/>
            <person name="Jaromczyk J."/>
            <person name="Schardl C.L."/>
        </authorList>
    </citation>
    <scope>NUCLEOTIDE SEQUENCE [LARGE SCALE GENOMIC DNA]</scope>
    <source>
        <strain evidence="3">IPB1</strain>
    </source>
</reference>
<protein>
    <submittedName>
        <fullName evidence="2">Uncharacterized protein</fullName>
    </submittedName>
</protein>
<organism evidence="2 3">
    <name type="scientific">Pseudoalteromonas luteoviolacea</name>
    <dbReference type="NCBI Taxonomy" id="43657"/>
    <lineage>
        <taxon>Bacteria</taxon>
        <taxon>Pseudomonadati</taxon>
        <taxon>Pseudomonadota</taxon>
        <taxon>Gammaproteobacteria</taxon>
        <taxon>Alteromonadales</taxon>
        <taxon>Pseudoalteromonadaceae</taxon>
        <taxon>Pseudoalteromonas</taxon>
    </lineage>
</organism>
<dbReference type="EMBL" id="MAUJ01000017">
    <property type="protein sequence ID" value="OCQ18321.1"/>
    <property type="molecule type" value="Genomic_DNA"/>
</dbReference>
<accession>A0A1C0TJP8</accession>
<gene>
    <name evidence="2" type="ORF">A7985_24235</name>
</gene>
<sequence length="132" mass="14430">MKKLANILFALTILAPFHAFAQVVQCGDAYVDSIAIETNRADMPILSRTLLISFKDAKGATYVCGDTVYGFVSTADYPVEFNAVMSLAFMAKANNLPVRVFINTSNIKVQHSARELSALQIQSDVPGFHDVK</sequence>
<evidence type="ECO:0000313" key="2">
    <source>
        <dbReference type="EMBL" id="OCQ18321.1"/>
    </source>
</evidence>